<organism evidence="2 3">
    <name type="scientific">Salinigranum rubrum</name>
    <dbReference type="NCBI Taxonomy" id="755307"/>
    <lineage>
        <taxon>Archaea</taxon>
        <taxon>Methanobacteriati</taxon>
        <taxon>Methanobacteriota</taxon>
        <taxon>Stenosarchaea group</taxon>
        <taxon>Halobacteria</taxon>
        <taxon>Halobacteriales</taxon>
        <taxon>Haloferacaceae</taxon>
        <taxon>Salinigranum</taxon>
    </lineage>
</organism>
<dbReference type="SUPFAM" id="SSF69318">
    <property type="entry name" value="Integrin alpha N-terminal domain"/>
    <property type="match status" value="1"/>
</dbReference>
<gene>
    <name evidence="2" type="ORF">C2R22_13850</name>
</gene>
<reference evidence="2 3" key="1">
    <citation type="submission" date="2018-01" db="EMBL/GenBank/DDBJ databases">
        <title>Complete genome sequence of Salinigranum rubrum GX10T, an extremely halophilic archaeon isolated from a marine solar saltern.</title>
        <authorList>
            <person name="Han S."/>
        </authorList>
    </citation>
    <scope>NUCLEOTIDE SEQUENCE [LARGE SCALE GENOMIC DNA]</scope>
    <source>
        <strain evidence="2 3">GX10</strain>
    </source>
</reference>
<dbReference type="InterPro" id="IPR013517">
    <property type="entry name" value="FG-GAP"/>
</dbReference>
<name>A0A2I8VKY4_9EURY</name>
<evidence type="ECO:0008006" key="4">
    <source>
        <dbReference type="Google" id="ProtNLM"/>
    </source>
</evidence>
<dbReference type="RefSeq" id="WP_103426279.1">
    <property type="nucleotide sequence ID" value="NZ_CP026309.1"/>
</dbReference>
<proteinExistence type="predicted"/>
<dbReference type="AlphaFoldDB" id="A0A2I8VKY4"/>
<dbReference type="PANTHER" id="PTHR44103">
    <property type="entry name" value="PROPROTEIN CONVERTASE P"/>
    <property type="match status" value="1"/>
</dbReference>
<keyword evidence="3" id="KW-1185">Reference proteome</keyword>
<accession>A0A2I8VKY4</accession>
<sequence>MRFRHERIDSHPPCDHLGFCLTTDLTGSGRPDVIVGGHGPFGREPITSDDPPLRRLRSLIERRFRAVHETQTKLFWYENPGWERHVISPDPTLKLDVAGTLHDVSGNGRLDIVAGEGLNDHDIYWFEQPTDPRAEWSKHHVTSRFEKYHDVAFGDVDGDGDAELVGLSQESETVFYYDVPDDPFQEPWPDSHLTVVDDDIRVEGLAIVDVDDDGRNEILAGTQIYHQPSSAGQEWTREAVATGWDDNRVAVADLDGDGELELVYSEGDSPALGSRLGRVAWFDRDGDDWTGTFLHEELVNPHSLQVGDFTGSGSVDIYVAEMGISDNENPTHYLFVNDGECQFEERVVADGVATHEAKAVDMNDDGRLDVAGKSYGPTLQTAHVDVWYNEP</sequence>
<dbReference type="Gene3D" id="2.130.10.130">
    <property type="entry name" value="Integrin alpha, N-terminal"/>
    <property type="match status" value="2"/>
</dbReference>
<evidence type="ECO:0000313" key="2">
    <source>
        <dbReference type="EMBL" id="AUV82590.1"/>
    </source>
</evidence>
<dbReference type="Pfam" id="PF13517">
    <property type="entry name" value="FG-GAP_3"/>
    <property type="match status" value="2"/>
</dbReference>
<evidence type="ECO:0000313" key="3">
    <source>
        <dbReference type="Proteomes" id="UP000236584"/>
    </source>
</evidence>
<dbReference type="KEGG" id="srub:C2R22_13850"/>
<dbReference type="GeneID" id="35593195"/>
<evidence type="ECO:0000256" key="1">
    <source>
        <dbReference type="ARBA" id="ARBA00022729"/>
    </source>
</evidence>
<keyword evidence="1" id="KW-0732">Signal</keyword>
<dbReference type="OrthoDB" id="321240at2157"/>
<dbReference type="PANTHER" id="PTHR44103:SF1">
    <property type="entry name" value="PROPROTEIN CONVERTASE P"/>
    <property type="match status" value="1"/>
</dbReference>
<dbReference type="Proteomes" id="UP000236584">
    <property type="component" value="Chromosome"/>
</dbReference>
<protein>
    <recommendedName>
        <fullName evidence="4">VCBS repeat-containing protein</fullName>
    </recommendedName>
</protein>
<dbReference type="InterPro" id="IPR028994">
    <property type="entry name" value="Integrin_alpha_N"/>
</dbReference>
<dbReference type="EMBL" id="CP026309">
    <property type="protein sequence ID" value="AUV82590.1"/>
    <property type="molecule type" value="Genomic_DNA"/>
</dbReference>